<comment type="cofactor">
    <cofactor evidence="1">
        <name>a divalent metal cation</name>
        <dbReference type="ChEBI" id="CHEBI:60240"/>
    </cofactor>
</comment>
<proteinExistence type="predicted"/>
<gene>
    <name evidence="4" type="ORF">MAR_037707</name>
</gene>
<keyword evidence="5" id="KW-1185">Reference proteome</keyword>
<evidence type="ECO:0000256" key="1">
    <source>
        <dbReference type="ARBA" id="ARBA00001968"/>
    </source>
</evidence>
<sequence>MVNKYSKTQGKFRIGSIIAIFKYISAAETQYECSMSVVIYALYMRLIHILYWPDRDGLRKTMPLQFRKTLGQNIAVIIKCFEVLIQRPKRLARAQTWSSYKPNNTLKNICLSLKGSVLYFVKASSGRASDKWITEHCDRRFDIAERVGMCCATVNIPAFTAGITQLSVADLETK</sequence>
<name>A0ABY7FT91_MYAAR</name>
<dbReference type="PANTHER" id="PTHR23080:SF63">
    <property type="entry name" value="TICK TRANSPOSON"/>
    <property type="match status" value="1"/>
</dbReference>
<dbReference type="EMBL" id="CP111024">
    <property type="protein sequence ID" value="WAR24038.1"/>
    <property type="molecule type" value="Genomic_DNA"/>
</dbReference>
<dbReference type="Proteomes" id="UP001164746">
    <property type="component" value="Chromosome 13"/>
</dbReference>
<accession>A0ABY7FT91</accession>
<evidence type="ECO:0000259" key="3">
    <source>
        <dbReference type="Pfam" id="PF13359"/>
    </source>
</evidence>
<dbReference type="Pfam" id="PF13359">
    <property type="entry name" value="DDE_Tnp_4"/>
    <property type="match status" value="1"/>
</dbReference>
<reference evidence="4" key="1">
    <citation type="submission" date="2022-11" db="EMBL/GenBank/DDBJ databases">
        <title>Centuries of genome instability and evolution in soft-shell clam transmissible cancer (bioRxiv).</title>
        <authorList>
            <person name="Hart S.F.M."/>
            <person name="Yonemitsu M.A."/>
            <person name="Giersch R.M."/>
            <person name="Beal B.F."/>
            <person name="Arriagada G."/>
            <person name="Davis B.W."/>
            <person name="Ostrander E.A."/>
            <person name="Goff S.P."/>
            <person name="Metzger M.J."/>
        </authorList>
    </citation>
    <scope>NUCLEOTIDE SEQUENCE</scope>
    <source>
        <strain evidence="4">MELC-2E11</strain>
        <tissue evidence="4">Siphon/mantle</tissue>
    </source>
</reference>
<protein>
    <recommendedName>
        <fullName evidence="3">DDE Tnp4 domain-containing protein</fullName>
    </recommendedName>
</protein>
<evidence type="ECO:0000313" key="4">
    <source>
        <dbReference type="EMBL" id="WAR24038.1"/>
    </source>
</evidence>
<keyword evidence="2" id="KW-0479">Metal-binding</keyword>
<evidence type="ECO:0000313" key="5">
    <source>
        <dbReference type="Proteomes" id="UP001164746"/>
    </source>
</evidence>
<evidence type="ECO:0000256" key="2">
    <source>
        <dbReference type="ARBA" id="ARBA00022723"/>
    </source>
</evidence>
<organism evidence="4 5">
    <name type="scientific">Mya arenaria</name>
    <name type="common">Soft-shell clam</name>
    <dbReference type="NCBI Taxonomy" id="6604"/>
    <lineage>
        <taxon>Eukaryota</taxon>
        <taxon>Metazoa</taxon>
        <taxon>Spiralia</taxon>
        <taxon>Lophotrochozoa</taxon>
        <taxon>Mollusca</taxon>
        <taxon>Bivalvia</taxon>
        <taxon>Autobranchia</taxon>
        <taxon>Heteroconchia</taxon>
        <taxon>Euheterodonta</taxon>
        <taxon>Imparidentia</taxon>
        <taxon>Neoheterodontei</taxon>
        <taxon>Myida</taxon>
        <taxon>Myoidea</taxon>
        <taxon>Myidae</taxon>
        <taxon>Mya</taxon>
    </lineage>
</organism>
<dbReference type="InterPro" id="IPR027806">
    <property type="entry name" value="HARBI1_dom"/>
</dbReference>
<dbReference type="PANTHER" id="PTHR23080">
    <property type="entry name" value="THAP DOMAIN PROTEIN"/>
    <property type="match status" value="1"/>
</dbReference>
<feature type="domain" description="DDE Tnp4" evidence="3">
    <location>
        <begin position="79"/>
        <end position="138"/>
    </location>
</feature>